<evidence type="ECO:0000256" key="2">
    <source>
        <dbReference type="SAM" id="Phobius"/>
    </source>
</evidence>
<dbReference type="InterPro" id="IPR002666">
    <property type="entry name" value="Folate_carrier"/>
</dbReference>
<feature type="transmembrane region" description="Helical" evidence="2">
    <location>
        <begin position="136"/>
        <end position="157"/>
    </location>
</feature>
<accession>A0A016SKZ8</accession>
<feature type="transmembrane region" description="Helical" evidence="2">
    <location>
        <begin position="169"/>
        <end position="188"/>
    </location>
</feature>
<dbReference type="AlphaFoldDB" id="A0A016SKZ8"/>
<evidence type="ECO:0000313" key="4">
    <source>
        <dbReference type="Proteomes" id="UP000024635"/>
    </source>
</evidence>
<feature type="transmembrane region" description="Helical" evidence="2">
    <location>
        <begin position="78"/>
        <end position="95"/>
    </location>
</feature>
<feature type="transmembrane region" description="Helical" evidence="2">
    <location>
        <begin position="303"/>
        <end position="323"/>
    </location>
</feature>
<proteinExistence type="inferred from homology"/>
<gene>
    <name evidence="3" type="primary">Acey_s0211.g2188</name>
    <name evidence="3" type="ORF">Y032_0211g2188</name>
</gene>
<dbReference type="GO" id="GO:0005886">
    <property type="term" value="C:plasma membrane"/>
    <property type="evidence" value="ECO:0007669"/>
    <property type="project" value="TreeGrafter"/>
</dbReference>
<feature type="transmembrane region" description="Helical" evidence="2">
    <location>
        <begin position="274"/>
        <end position="297"/>
    </location>
</feature>
<dbReference type="STRING" id="53326.A0A016SKZ8"/>
<dbReference type="OrthoDB" id="18814at2759"/>
<dbReference type="PANTHER" id="PTHR10686:SF18">
    <property type="entry name" value="IP11787P-RELATED"/>
    <property type="match status" value="1"/>
</dbReference>
<feature type="transmembrane region" description="Helical" evidence="2">
    <location>
        <begin position="53"/>
        <end position="73"/>
    </location>
</feature>
<dbReference type="PANTHER" id="PTHR10686">
    <property type="entry name" value="FOLATE TRANSPORTER"/>
    <property type="match status" value="1"/>
</dbReference>
<dbReference type="EMBL" id="JARK01001547">
    <property type="protein sequence ID" value="EYB91007.1"/>
    <property type="molecule type" value="Genomic_DNA"/>
</dbReference>
<dbReference type="Proteomes" id="UP000024635">
    <property type="component" value="Unassembled WGS sequence"/>
</dbReference>
<protein>
    <recommendedName>
        <fullName evidence="5">Reduced folate carrier</fullName>
    </recommendedName>
</protein>
<name>A0A016SKZ8_9BILA</name>
<comment type="caution">
    <text evidence="3">The sequence shown here is derived from an EMBL/GenBank/DDBJ whole genome shotgun (WGS) entry which is preliminary data.</text>
</comment>
<keyword evidence="2" id="KW-0812">Transmembrane</keyword>
<comment type="similarity">
    <text evidence="1">Belongs to the reduced folate carrier (RFC) transporter (TC 2.A.48) family.</text>
</comment>
<evidence type="ECO:0000313" key="3">
    <source>
        <dbReference type="EMBL" id="EYB91007.1"/>
    </source>
</evidence>
<feature type="transmembrane region" description="Helical" evidence="2">
    <location>
        <begin position="107"/>
        <end position="124"/>
    </location>
</feature>
<feature type="transmembrane region" description="Helical" evidence="2">
    <location>
        <begin position="445"/>
        <end position="472"/>
    </location>
</feature>
<feature type="transmembrane region" description="Helical" evidence="2">
    <location>
        <begin position="364"/>
        <end position="389"/>
    </location>
</feature>
<evidence type="ECO:0000256" key="1">
    <source>
        <dbReference type="ARBA" id="ARBA00005773"/>
    </source>
</evidence>
<feature type="transmembrane region" description="Helical" evidence="2">
    <location>
        <begin position="330"/>
        <end position="352"/>
    </location>
</feature>
<dbReference type="GO" id="GO:0090482">
    <property type="term" value="F:vitamin transmembrane transporter activity"/>
    <property type="evidence" value="ECO:0007669"/>
    <property type="project" value="InterPro"/>
</dbReference>
<dbReference type="Pfam" id="PF01770">
    <property type="entry name" value="Folate_carrier"/>
    <property type="match status" value="1"/>
</dbReference>
<evidence type="ECO:0008006" key="5">
    <source>
        <dbReference type="Google" id="ProtNLM"/>
    </source>
</evidence>
<organism evidence="3 4">
    <name type="scientific">Ancylostoma ceylanicum</name>
    <dbReference type="NCBI Taxonomy" id="53326"/>
    <lineage>
        <taxon>Eukaryota</taxon>
        <taxon>Metazoa</taxon>
        <taxon>Ecdysozoa</taxon>
        <taxon>Nematoda</taxon>
        <taxon>Chromadorea</taxon>
        <taxon>Rhabditida</taxon>
        <taxon>Rhabditina</taxon>
        <taxon>Rhabditomorpha</taxon>
        <taxon>Strongyloidea</taxon>
        <taxon>Ancylostomatidae</taxon>
        <taxon>Ancylostomatinae</taxon>
        <taxon>Ancylostoma</taxon>
    </lineage>
</organism>
<dbReference type="SUPFAM" id="SSF103473">
    <property type="entry name" value="MFS general substrate transporter"/>
    <property type="match status" value="1"/>
</dbReference>
<keyword evidence="2" id="KW-1133">Transmembrane helix</keyword>
<keyword evidence="4" id="KW-1185">Reference proteome</keyword>
<dbReference type="NCBIfam" id="TIGR00806">
    <property type="entry name" value="rfc"/>
    <property type="match status" value="1"/>
</dbReference>
<reference evidence="4" key="1">
    <citation type="journal article" date="2015" name="Nat. Genet.">
        <title>The genome and transcriptome of the zoonotic hookworm Ancylostoma ceylanicum identify infection-specific gene families.</title>
        <authorList>
            <person name="Schwarz E.M."/>
            <person name="Hu Y."/>
            <person name="Antoshechkin I."/>
            <person name="Miller M.M."/>
            <person name="Sternberg P.W."/>
            <person name="Aroian R.V."/>
        </authorList>
    </citation>
    <scope>NUCLEOTIDE SEQUENCE</scope>
    <source>
        <strain evidence="4">HY135</strain>
    </source>
</reference>
<keyword evidence="2" id="KW-0472">Membrane</keyword>
<dbReference type="Gene3D" id="1.20.1250.20">
    <property type="entry name" value="MFS general substrate transporter like domains"/>
    <property type="match status" value="1"/>
</dbReference>
<sequence>MNLYQTQWYVTTLLLCTYGSLKEFRPTVPFHHHYQHDALNISKNILDVDAHPILTYTWMLALIPVFLLVDLLLYKPLIILEALTYIAAWVILVFSNSARSKQAIESLYGWAAAAEIAYFAYAYATVSREKFRMVTSFTRGALLLGRFLAFSLAQLFILLQMGKYHTFKVISVVVLCISLFFASILPPVSWKRTYEDKLLLLELKPKKTLDGRHSFRDLAKLHIKAILRDIRIIYANKITMMWSISWAMANCAYSQVENCARMLWKLKAAEHPQIYDGIVNMSCSLTGLLVVLVVLYVPVDWSHFGQLFIGVHSLSNALVLLLISHTNSLLIIYFGYGAYSVMYQALITITQFNLVDGADMTSCGFVFGLNSFVGLAFQSILTIVIASLFDLSTVTRPQFLLEFNILSGSSFQLEQNLARKRLTVLQTTHLGGGILWAKINLSEVGIHFCAVFSTVMASFYMSSISVAFSVAFDPGEKSNSRSGRRLSS</sequence>
<dbReference type="InterPro" id="IPR036259">
    <property type="entry name" value="MFS_trans_sf"/>
</dbReference>